<dbReference type="Proteomes" id="UP000188947">
    <property type="component" value="Unassembled WGS sequence"/>
</dbReference>
<accession>A0A1V3U4J9</accession>
<reference evidence="2 3" key="1">
    <citation type="submission" date="2016-11" db="EMBL/GenBank/DDBJ databases">
        <title>Genome sequence and comparative genomic analysis of clinical strain Elizabethkingia meningoseptica 61421 PRCM.</title>
        <authorList>
            <person name="Wang M."/>
            <person name="Hu S."/>
            <person name="Cao L."/>
            <person name="Jiang T."/>
            <person name="Zhou Y."/>
            <person name="Ming D."/>
        </authorList>
    </citation>
    <scope>NUCLEOTIDE SEQUENCE [LARGE SCALE GENOMIC DNA]</scope>
    <source>
        <strain evidence="2 3">61421 PRCM</strain>
    </source>
</reference>
<dbReference type="CDD" id="cd09083">
    <property type="entry name" value="EEP-1"/>
    <property type="match status" value="1"/>
</dbReference>
<protein>
    <submittedName>
        <fullName evidence="2">Endonuclease/exonuclease/phosphatase</fullName>
    </submittedName>
</protein>
<keyword evidence="2" id="KW-0378">Hydrolase</keyword>
<dbReference type="PANTHER" id="PTHR12121">
    <property type="entry name" value="CARBON CATABOLITE REPRESSOR PROTEIN 4"/>
    <property type="match status" value="1"/>
</dbReference>
<comment type="caution">
    <text evidence="2">The sequence shown here is derived from an EMBL/GenBank/DDBJ whole genome shotgun (WGS) entry which is preliminary data.</text>
</comment>
<name>A0A1V3U4J9_ELIME</name>
<dbReference type="SUPFAM" id="SSF56219">
    <property type="entry name" value="DNase I-like"/>
    <property type="match status" value="1"/>
</dbReference>
<keyword evidence="3" id="KW-1185">Reference proteome</keyword>
<dbReference type="InterPro" id="IPR005135">
    <property type="entry name" value="Endo/exonuclease/phosphatase"/>
</dbReference>
<dbReference type="Pfam" id="PF03372">
    <property type="entry name" value="Exo_endo_phos"/>
    <property type="match status" value="1"/>
</dbReference>
<gene>
    <name evidence="2" type="ORF">BMF97_04420</name>
</gene>
<dbReference type="Gene3D" id="3.60.10.10">
    <property type="entry name" value="Endonuclease/exonuclease/phosphatase"/>
    <property type="match status" value="1"/>
</dbReference>
<dbReference type="EMBL" id="MPOG01000006">
    <property type="protein sequence ID" value="OOH97116.1"/>
    <property type="molecule type" value="Genomic_DNA"/>
</dbReference>
<evidence type="ECO:0000313" key="3">
    <source>
        <dbReference type="Proteomes" id="UP000188947"/>
    </source>
</evidence>
<dbReference type="eggNOG" id="COG3568">
    <property type="taxonomic scope" value="Bacteria"/>
</dbReference>
<dbReference type="AlphaFoldDB" id="A0A1V3U4J9"/>
<dbReference type="InterPro" id="IPR050410">
    <property type="entry name" value="CCR4/nocturin_mRNA_transcr"/>
</dbReference>
<dbReference type="STRING" id="238.BBD35_07820"/>
<dbReference type="GO" id="GO:0000175">
    <property type="term" value="F:3'-5'-RNA exonuclease activity"/>
    <property type="evidence" value="ECO:0007669"/>
    <property type="project" value="TreeGrafter"/>
</dbReference>
<dbReference type="PANTHER" id="PTHR12121:SF36">
    <property type="entry name" value="ENDONUCLEASE_EXONUCLEASE_PHOSPHATASE DOMAIN-CONTAINING PROTEIN"/>
    <property type="match status" value="1"/>
</dbReference>
<keyword evidence="2" id="KW-0269">Exonuclease</keyword>
<sequence>MRNIFLGLVLLVSVSAFGQKLKVMSFNIRMSTDSDKENSWKNRKEEALQLMDYYHPAILGVQEALPEQMQDIKNGLPDYRYVGVGRDDGKDKGEFSAIFYDTKKLKMIEGNTFWLSPTPDKPSKGWDAALNRICTYALFQDLKTKKKFWAFNLHFDHIGNEARKQSSYLILKKMAALNKENLPVVLSGDFNLTEDTEPLKIIAAEMKDTFYNSENKHYGPKGTFQDFNVNVPAKDRIDYVFVKGFNVISHRHINDRRESLLYPSDHFPVFTELKFEK</sequence>
<keyword evidence="2" id="KW-0540">Nuclease</keyword>
<feature type="domain" description="Endonuclease/exonuclease/phosphatase" evidence="1">
    <location>
        <begin position="24"/>
        <end position="266"/>
    </location>
</feature>
<evidence type="ECO:0000259" key="1">
    <source>
        <dbReference type="Pfam" id="PF03372"/>
    </source>
</evidence>
<evidence type="ECO:0000313" key="2">
    <source>
        <dbReference type="EMBL" id="OOH97116.1"/>
    </source>
</evidence>
<proteinExistence type="predicted"/>
<keyword evidence="2" id="KW-0255">Endonuclease</keyword>
<organism evidence="2 3">
    <name type="scientific">Elizabethkingia meningoseptica</name>
    <name type="common">Chryseobacterium meningosepticum</name>
    <dbReference type="NCBI Taxonomy" id="238"/>
    <lineage>
        <taxon>Bacteria</taxon>
        <taxon>Pseudomonadati</taxon>
        <taxon>Bacteroidota</taxon>
        <taxon>Flavobacteriia</taxon>
        <taxon>Flavobacteriales</taxon>
        <taxon>Weeksellaceae</taxon>
        <taxon>Elizabethkingia</taxon>
    </lineage>
</organism>
<dbReference type="InterPro" id="IPR036691">
    <property type="entry name" value="Endo/exonu/phosph_ase_sf"/>
</dbReference>
<dbReference type="OrthoDB" id="9793162at2"/>
<dbReference type="RefSeq" id="WP_069216077.1">
    <property type="nucleotide sequence ID" value="NZ_CP016378.1"/>
</dbReference>
<dbReference type="GO" id="GO:0004519">
    <property type="term" value="F:endonuclease activity"/>
    <property type="evidence" value="ECO:0007669"/>
    <property type="project" value="UniProtKB-KW"/>
</dbReference>